<reference evidence="3" key="1">
    <citation type="journal article" date="2019" name="Nat. Commun.">
        <title>The genome of broomcorn millet.</title>
        <authorList>
            <person name="Zou C."/>
            <person name="Miki D."/>
            <person name="Li D."/>
            <person name="Tang Q."/>
            <person name="Xiao L."/>
            <person name="Rajput S."/>
            <person name="Deng P."/>
            <person name="Jia W."/>
            <person name="Huang R."/>
            <person name="Zhang M."/>
            <person name="Sun Y."/>
            <person name="Hu J."/>
            <person name="Fu X."/>
            <person name="Schnable P.S."/>
            <person name="Li F."/>
            <person name="Zhang H."/>
            <person name="Feng B."/>
            <person name="Zhu X."/>
            <person name="Liu R."/>
            <person name="Schnable J.C."/>
            <person name="Zhu J.-K."/>
            <person name="Zhang H."/>
        </authorList>
    </citation>
    <scope>NUCLEOTIDE SEQUENCE [LARGE SCALE GENOMIC DNA]</scope>
</reference>
<dbReference type="AlphaFoldDB" id="A0A3L6S597"/>
<proteinExistence type="predicted"/>
<dbReference type="Proteomes" id="UP000275267">
    <property type="component" value="Unassembled WGS sequence"/>
</dbReference>
<evidence type="ECO:0000313" key="3">
    <source>
        <dbReference type="Proteomes" id="UP000275267"/>
    </source>
</evidence>
<gene>
    <name evidence="2" type="ORF">C2845_PM09G13540</name>
</gene>
<organism evidence="2 3">
    <name type="scientific">Panicum miliaceum</name>
    <name type="common">Proso millet</name>
    <name type="synonym">Broomcorn millet</name>
    <dbReference type="NCBI Taxonomy" id="4540"/>
    <lineage>
        <taxon>Eukaryota</taxon>
        <taxon>Viridiplantae</taxon>
        <taxon>Streptophyta</taxon>
        <taxon>Embryophyta</taxon>
        <taxon>Tracheophyta</taxon>
        <taxon>Spermatophyta</taxon>
        <taxon>Magnoliopsida</taxon>
        <taxon>Liliopsida</taxon>
        <taxon>Poales</taxon>
        <taxon>Poaceae</taxon>
        <taxon>PACMAD clade</taxon>
        <taxon>Panicoideae</taxon>
        <taxon>Panicodae</taxon>
        <taxon>Paniceae</taxon>
        <taxon>Panicinae</taxon>
        <taxon>Panicum</taxon>
        <taxon>Panicum sect. Panicum</taxon>
    </lineage>
</organism>
<comment type="caution">
    <text evidence="2">The sequence shown here is derived from an EMBL/GenBank/DDBJ whole genome shotgun (WGS) entry which is preliminary data.</text>
</comment>
<dbReference type="EMBL" id="PQIB02000006">
    <property type="protein sequence ID" value="RLN13512.1"/>
    <property type="molecule type" value="Genomic_DNA"/>
</dbReference>
<feature type="region of interest" description="Disordered" evidence="1">
    <location>
        <begin position="70"/>
        <end position="111"/>
    </location>
</feature>
<name>A0A3L6S597_PANMI</name>
<keyword evidence="3" id="KW-1185">Reference proteome</keyword>
<evidence type="ECO:0000256" key="1">
    <source>
        <dbReference type="SAM" id="MobiDB-lite"/>
    </source>
</evidence>
<evidence type="ECO:0000313" key="2">
    <source>
        <dbReference type="EMBL" id="RLN13512.1"/>
    </source>
</evidence>
<accession>A0A3L6S597</accession>
<sequence>MFPKNKKEIKTPSGELLGACCHSVAATGGARRIRHGQSSAASHGGRAPSPCLVPYHSGGVLCRCTSCPPRAMPATSQREPGSATSRPPGGGRVPSCSLSVGEPIQIGREEI</sequence>
<protein>
    <submittedName>
        <fullName evidence="2">Uncharacterized protein</fullName>
    </submittedName>
</protein>
<feature type="compositionally biased region" description="Polar residues" evidence="1">
    <location>
        <begin position="74"/>
        <end position="85"/>
    </location>
</feature>